<dbReference type="Proteomes" id="UP001519344">
    <property type="component" value="Unassembled WGS sequence"/>
</dbReference>
<accession>A0ABS4I514</accession>
<keyword evidence="1" id="KW-0812">Transmembrane</keyword>
<proteinExistence type="predicted"/>
<evidence type="ECO:0000313" key="2">
    <source>
        <dbReference type="EMBL" id="MBP1965496.1"/>
    </source>
</evidence>
<keyword evidence="1" id="KW-0472">Membrane</keyword>
<evidence type="ECO:0000313" key="3">
    <source>
        <dbReference type="Proteomes" id="UP001519344"/>
    </source>
</evidence>
<sequence>MPGSLDLTRFLGIFLVSIALKKAGLFSYTYYLLR</sequence>
<organism evidence="2 3">
    <name type="scientific">Paenibacillus aceris</name>
    <dbReference type="NCBI Taxonomy" id="869555"/>
    <lineage>
        <taxon>Bacteria</taxon>
        <taxon>Bacillati</taxon>
        <taxon>Bacillota</taxon>
        <taxon>Bacilli</taxon>
        <taxon>Bacillales</taxon>
        <taxon>Paenibacillaceae</taxon>
        <taxon>Paenibacillus</taxon>
    </lineage>
</organism>
<name>A0ABS4I514_9BACL</name>
<gene>
    <name evidence="2" type="ORF">J2Z65_004734</name>
</gene>
<keyword evidence="1" id="KW-1133">Transmembrane helix</keyword>
<keyword evidence="3" id="KW-1185">Reference proteome</keyword>
<reference evidence="2 3" key="1">
    <citation type="submission" date="2021-03" db="EMBL/GenBank/DDBJ databases">
        <title>Genomic Encyclopedia of Type Strains, Phase IV (KMG-IV): sequencing the most valuable type-strain genomes for metagenomic binning, comparative biology and taxonomic classification.</title>
        <authorList>
            <person name="Goeker M."/>
        </authorList>
    </citation>
    <scope>NUCLEOTIDE SEQUENCE [LARGE SCALE GENOMIC DNA]</scope>
    <source>
        <strain evidence="2 3">DSM 24950</strain>
    </source>
</reference>
<comment type="caution">
    <text evidence="2">The sequence shown here is derived from an EMBL/GenBank/DDBJ whole genome shotgun (WGS) entry which is preliminary data.</text>
</comment>
<dbReference type="EMBL" id="JAGGKV010000014">
    <property type="protein sequence ID" value="MBP1965496.1"/>
    <property type="molecule type" value="Genomic_DNA"/>
</dbReference>
<evidence type="ECO:0000256" key="1">
    <source>
        <dbReference type="SAM" id="Phobius"/>
    </source>
</evidence>
<protein>
    <submittedName>
        <fullName evidence="2">Uncharacterized protein</fullName>
    </submittedName>
</protein>
<feature type="transmembrane region" description="Helical" evidence="1">
    <location>
        <begin position="12"/>
        <end position="33"/>
    </location>
</feature>